<proteinExistence type="inferred from homology"/>
<sequence>MAVAAYAALRSLKPVLDNIQNPVRRHRLHVDSDRIQSLQEKVEFLQEFLEVHSQSKSQEIEDLSRQIAVVAVEADDVIDRHVVDQLCKGSQDESHHLASLSSFCQDIDKIIEKIDGITENLMMIKEEWGDNVQEKNSEVSVPVSSRTLPSGGNDTMVGFEEGLLQIMDVLTRDEFNLQILPIVGMGGIGKTTLARNAFNHPYIVNRFDILTWITISQEYNMKEILLGLLNDGSIEESAEIEELEVLLYQRLFGRKYLIVMDDIWSIKVWNDLKIFFPDNGNGSRIMMTTRLTNVVVSLGTLKPYSMDFLDDNKSWNLLCEKVFGERNCPYPELEGIEKDIAKGCKGLPLALVVIGGLLANSDMQREYWVLDCEKCELICQFTR</sequence>
<dbReference type="GO" id="GO:0043531">
    <property type="term" value="F:ADP binding"/>
    <property type="evidence" value="ECO:0007669"/>
    <property type="project" value="InterPro"/>
</dbReference>
<evidence type="ECO:0000256" key="5">
    <source>
        <dbReference type="ARBA" id="ARBA00022840"/>
    </source>
</evidence>
<dbReference type="InterPro" id="IPR042197">
    <property type="entry name" value="Apaf_helical"/>
</dbReference>
<dbReference type="GO" id="GO:0005524">
    <property type="term" value="F:ATP binding"/>
    <property type="evidence" value="ECO:0007669"/>
    <property type="project" value="UniProtKB-KW"/>
</dbReference>
<keyword evidence="4" id="KW-0611">Plant defense</keyword>
<dbReference type="RefSeq" id="XP_011072174.1">
    <property type="nucleotide sequence ID" value="XM_011073872.1"/>
</dbReference>
<dbReference type="FunFam" id="3.40.50.300:FF:001091">
    <property type="entry name" value="Probable disease resistance protein At1g61300"/>
    <property type="match status" value="1"/>
</dbReference>
<dbReference type="GO" id="GO:0006952">
    <property type="term" value="P:defense response"/>
    <property type="evidence" value="ECO:0007669"/>
    <property type="project" value="UniProtKB-KW"/>
</dbReference>
<dbReference type="Pfam" id="PF00931">
    <property type="entry name" value="NB-ARC"/>
    <property type="match status" value="1"/>
</dbReference>
<keyword evidence="7" id="KW-1185">Reference proteome</keyword>
<dbReference type="Gene3D" id="3.40.50.300">
    <property type="entry name" value="P-loop containing nucleotide triphosphate hydrolases"/>
    <property type="match status" value="1"/>
</dbReference>
<feature type="domain" description="NB-ARC" evidence="6">
    <location>
        <begin position="164"/>
        <end position="326"/>
    </location>
</feature>
<evidence type="ECO:0000256" key="3">
    <source>
        <dbReference type="ARBA" id="ARBA00022741"/>
    </source>
</evidence>
<comment type="similarity">
    <text evidence="1">Belongs to the disease resistance NB-LRR family.</text>
</comment>
<evidence type="ECO:0000256" key="2">
    <source>
        <dbReference type="ARBA" id="ARBA00022614"/>
    </source>
</evidence>
<evidence type="ECO:0000256" key="4">
    <source>
        <dbReference type="ARBA" id="ARBA00022821"/>
    </source>
</evidence>
<reference evidence="8" key="1">
    <citation type="submission" date="2025-08" db="UniProtKB">
        <authorList>
            <consortium name="RefSeq"/>
        </authorList>
    </citation>
    <scope>IDENTIFICATION</scope>
</reference>
<dbReference type="PANTHER" id="PTHR36766">
    <property type="entry name" value="PLANT BROAD-SPECTRUM MILDEW RESISTANCE PROTEIN RPW8"/>
    <property type="match status" value="1"/>
</dbReference>
<dbReference type="InterPro" id="IPR002182">
    <property type="entry name" value="NB-ARC"/>
</dbReference>
<dbReference type="KEGG" id="sind:105157464"/>
<dbReference type="AlphaFoldDB" id="A0A6I9SQ33"/>
<dbReference type="InParanoid" id="A0A6I9SQ33"/>
<dbReference type="PANTHER" id="PTHR36766:SF40">
    <property type="entry name" value="DISEASE RESISTANCE PROTEIN RGA3"/>
    <property type="match status" value="1"/>
</dbReference>
<evidence type="ECO:0000259" key="6">
    <source>
        <dbReference type="Pfam" id="PF00931"/>
    </source>
</evidence>
<dbReference type="OrthoDB" id="3027644at2759"/>
<keyword evidence="2" id="KW-0433">Leucine-rich repeat</keyword>
<accession>A0A6I9SQ33</accession>
<dbReference type="PRINTS" id="PR00364">
    <property type="entry name" value="DISEASERSIST"/>
</dbReference>
<gene>
    <name evidence="8" type="primary">LOC105157464</name>
</gene>
<evidence type="ECO:0000313" key="7">
    <source>
        <dbReference type="Proteomes" id="UP000504604"/>
    </source>
</evidence>
<evidence type="ECO:0000313" key="8">
    <source>
        <dbReference type="RefSeq" id="XP_011072174.1"/>
    </source>
</evidence>
<dbReference type="GeneID" id="105157464"/>
<organism evidence="7 8">
    <name type="scientific">Sesamum indicum</name>
    <name type="common">Oriental sesame</name>
    <name type="synonym">Sesamum orientale</name>
    <dbReference type="NCBI Taxonomy" id="4182"/>
    <lineage>
        <taxon>Eukaryota</taxon>
        <taxon>Viridiplantae</taxon>
        <taxon>Streptophyta</taxon>
        <taxon>Embryophyta</taxon>
        <taxon>Tracheophyta</taxon>
        <taxon>Spermatophyta</taxon>
        <taxon>Magnoliopsida</taxon>
        <taxon>eudicotyledons</taxon>
        <taxon>Gunneridae</taxon>
        <taxon>Pentapetalae</taxon>
        <taxon>asterids</taxon>
        <taxon>lamiids</taxon>
        <taxon>Lamiales</taxon>
        <taxon>Pedaliaceae</taxon>
        <taxon>Sesamum</taxon>
    </lineage>
</organism>
<dbReference type="InterPro" id="IPR027417">
    <property type="entry name" value="P-loop_NTPase"/>
</dbReference>
<dbReference type="Gene3D" id="1.20.5.4130">
    <property type="match status" value="1"/>
</dbReference>
<name>A0A6I9SQ33_SESIN</name>
<evidence type="ECO:0000256" key="1">
    <source>
        <dbReference type="ARBA" id="ARBA00008894"/>
    </source>
</evidence>
<dbReference type="SUPFAM" id="SSF52540">
    <property type="entry name" value="P-loop containing nucleoside triphosphate hydrolases"/>
    <property type="match status" value="1"/>
</dbReference>
<dbReference type="Gene3D" id="1.10.8.430">
    <property type="entry name" value="Helical domain of apoptotic protease-activating factors"/>
    <property type="match status" value="1"/>
</dbReference>
<dbReference type="Proteomes" id="UP000504604">
    <property type="component" value="Linkage group LG3"/>
</dbReference>
<keyword evidence="5" id="KW-0067">ATP-binding</keyword>
<keyword evidence="3" id="KW-0547">Nucleotide-binding</keyword>
<protein>
    <submittedName>
        <fullName evidence="8">Disease resistance RPP8-like protein 3</fullName>
    </submittedName>
</protein>